<dbReference type="OrthoDB" id="9791827at2"/>
<protein>
    <submittedName>
        <fullName evidence="1">Polysaccharide biosynthesis protein</fullName>
    </submittedName>
</protein>
<gene>
    <name evidence="1" type="ORF">HMF7854_10960</name>
</gene>
<dbReference type="AlphaFoldDB" id="A0A429VBQ5"/>
<dbReference type="RefSeq" id="WP_126719125.1">
    <property type="nucleotide sequence ID" value="NZ_RWJF01000001.1"/>
</dbReference>
<comment type="caution">
    <text evidence="1">The sequence shown here is derived from an EMBL/GenBank/DDBJ whole genome shotgun (WGS) entry which is preliminary data.</text>
</comment>
<dbReference type="EMBL" id="RWJF01000001">
    <property type="protein sequence ID" value="RST31297.1"/>
    <property type="molecule type" value="Genomic_DNA"/>
</dbReference>
<accession>A0A429VBQ5</accession>
<dbReference type="Proteomes" id="UP000274661">
    <property type="component" value="Unassembled WGS sequence"/>
</dbReference>
<dbReference type="InterPro" id="IPR029465">
    <property type="entry name" value="ATPgrasp_TupA"/>
</dbReference>
<keyword evidence="2" id="KW-1185">Reference proteome</keyword>
<proteinExistence type="predicted"/>
<reference evidence="1 2" key="1">
    <citation type="submission" date="2018-12" db="EMBL/GenBank/DDBJ databases">
        <title>Sphingomonas sp. HMF7854 Genome sequencing and assembly.</title>
        <authorList>
            <person name="Cha I."/>
            <person name="Kang H."/>
            <person name="Kim H."/>
            <person name="Kang J."/>
            <person name="Joh K."/>
        </authorList>
    </citation>
    <scope>NUCLEOTIDE SEQUENCE [LARGE SCALE GENOMIC DNA]</scope>
    <source>
        <strain evidence="1 2">HMF7854</strain>
    </source>
</reference>
<evidence type="ECO:0000313" key="1">
    <source>
        <dbReference type="EMBL" id="RST31297.1"/>
    </source>
</evidence>
<evidence type="ECO:0000313" key="2">
    <source>
        <dbReference type="Proteomes" id="UP000274661"/>
    </source>
</evidence>
<organism evidence="1 2">
    <name type="scientific">Sphingomonas ginkgonis</name>
    <dbReference type="NCBI Taxonomy" id="2315330"/>
    <lineage>
        <taxon>Bacteria</taxon>
        <taxon>Pseudomonadati</taxon>
        <taxon>Pseudomonadota</taxon>
        <taxon>Alphaproteobacteria</taxon>
        <taxon>Sphingomonadales</taxon>
        <taxon>Sphingomonadaceae</taxon>
        <taxon>Sphingomonas</taxon>
    </lineage>
</organism>
<name>A0A429VBQ5_9SPHN</name>
<dbReference type="Pfam" id="PF14305">
    <property type="entry name" value="ATPgrasp_TupA"/>
    <property type="match status" value="1"/>
</dbReference>
<sequence>MVREPSDWARSRGVVPRWLAREYGGWLNEPAYRAARKLVLVEPFLGGAGAQLPLDYKIYVFGGRAEVVQLHAERGKKHRWTQFDRYWRPLSDDPIDAPPPKTLKAMLGAAEFLAGDRDFLRVDFYEVDDKLWFGEFCLYPGSGLDPFAGDGLDEWLGNSWSRAKSDSLGRKLAD</sequence>